<dbReference type="Gene3D" id="3.10.129.10">
    <property type="entry name" value="Hotdog Thioesterase"/>
    <property type="match status" value="1"/>
</dbReference>
<dbReference type="Pfam" id="PF14539">
    <property type="entry name" value="DUF4442"/>
    <property type="match status" value="1"/>
</dbReference>
<dbReference type="STRING" id="1563681.BFP71_12710"/>
<dbReference type="InterPro" id="IPR027961">
    <property type="entry name" value="DUF4442"/>
</dbReference>
<proteinExistence type="predicted"/>
<comment type="caution">
    <text evidence="1">The sequence shown here is derived from an EMBL/GenBank/DDBJ whole genome shotgun (WGS) entry which is preliminary data.</text>
</comment>
<organism evidence="1 2">
    <name type="scientific">Roseivirga misakiensis</name>
    <dbReference type="NCBI Taxonomy" id="1563681"/>
    <lineage>
        <taxon>Bacteria</taxon>
        <taxon>Pseudomonadati</taxon>
        <taxon>Bacteroidota</taxon>
        <taxon>Cytophagia</taxon>
        <taxon>Cytophagales</taxon>
        <taxon>Roseivirgaceae</taxon>
        <taxon>Roseivirga</taxon>
    </lineage>
</organism>
<dbReference type="InterPro" id="IPR029069">
    <property type="entry name" value="HotDog_dom_sf"/>
</dbReference>
<evidence type="ECO:0000313" key="1">
    <source>
        <dbReference type="EMBL" id="OEK04338.1"/>
    </source>
</evidence>
<reference evidence="1 2" key="1">
    <citation type="submission" date="2016-08" db="EMBL/GenBank/DDBJ databases">
        <title>Draft genome of Fabibacter sp. strain SK-8.</title>
        <authorList>
            <person name="Wong S.-K."/>
            <person name="Hamasaki K."/>
            <person name="Yoshizawa S."/>
        </authorList>
    </citation>
    <scope>NUCLEOTIDE SEQUENCE [LARGE SCALE GENOMIC DNA]</scope>
    <source>
        <strain evidence="1 2">SK-8</strain>
    </source>
</reference>
<protein>
    <submittedName>
        <fullName evidence="1">Tetrameric acyl-CoA thioesterase</fullName>
    </submittedName>
</protein>
<dbReference type="Proteomes" id="UP000095552">
    <property type="component" value="Unassembled WGS sequence"/>
</dbReference>
<accession>A0A1E5SYX4</accession>
<dbReference type="SUPFAM" id="SSF54637">
    <property type="entry name" value="Thioesterase/thiol ester dehydrase-isomerase"/>
    <property type="match status" value="1"/>
</dbReference>
<name>A0A1E5SYX4_9BACT</name>
<dbReference type="EMBL" id="MDGQ01000005">
    <property type="protein sequence ID" value="OEK04338.1"/>
    <property type="molecule type" value="Genomic_DNA"/>
</dbReference>
<keyword evidence="2" id="KW-1185">Reference proteome</keyword>
<gene>
    <name evidence="1" type="ORF">BFP71_12710</name>
</gene>
<evidence type="ECO:0000313" key="2">
    <source>
        <dbReference type="Proteomes" id="UP000095552"/>
    </source>
</evidence>
<dbReference type="AlphaFoldDB" id="A0A1E5SYX4"/>
<sequence length="149" mass="17421">MFRLSKRQKIKLMNFYPPYIGAGVRVRSISEDFLRAEIEMKLRWWNKNLVGTHFGGSLMSMSDPFYMLLLFEKLGRDYIVWDKASTIKFKKPGKGKVTCVFEITEEFVAQVKAEVDALGKKDYVLPLVIRNEANEVVCELEKTIYVRRK</sequence>
<dbReference type="OrthoDB" id="9814774at2"/>
<dbReference type="RefSeq" id="WP_069835843.1">
    <property type="nucleotide sequence ID" value="NZ_MDGQ01000005.1"/>
</dbReference>